<keyword evidence="1" id="KW-0472">Membrane</keyword>
<gene>
    <name evidence="2" type="ORF">H744_2c1168</name>
</gene>
<feature type="transmembrane region" description="Helical" evidence="1">
    <location>
        <begin position="40"/>
        <end position="73"/>
    </location>
</feature>
<evidence type="ECO:0000313" key="3">
    <source>
        <dbReference type="Proteomes" id="UP000032303"/>
    </source>
</evidence>
<evidence type="ECO:0000313" key="2">
    <source>
        <dbReference type="EMBL" id="AJR07847.1"/>
    </source>
</evidence>
<proteinExistence type="predicted"/>
<accession>A0A0C5WND7</accession>
<dbReference type="HOGENOM" id="CLU_175541_0_0_6"/>
<dbReference type="PATRIC" id="fig|658445.3.peg.3057"/>
<name>A0A0C5WND7_9GAMM</name>
<protein>
    <submittedName>
        <fullName evidence="2">Uncharacterized protein</fullName>
    </submittedName>
</protein>
<reference evidence="2 3" key="1">
    <citation type="submission" date="2013-05" db="EMBL/GenBank/DDBJ databases">
        <title>Complete genome sequence of the lipase-producing bacterium Photobacterium gaetbulicola Gung47.</title>
        <authorList>
            <person name="Kim Y.-O."/>
        </authorList>
    </citation>
    <scope>NUCLEOTIDE SEQUENCE [LARGE SCALE GENOMIC DNA]</scope>
    <source>
        <strain evidence="2 3">Gung47</strain>
    </source>
</reference>
<dbReference type="Proteomes" id="UP000032303">
    <property type="component" value="Chromosome 2"/>
</dbReference>
<keyword evidence="3" id="KW-1185">Reference proteome</keyword>
<dbReference type="KEGG" id="pgb:H744_2c1168"/>
<evidence type="ECO:0000256" key="1">
    <source>
        <dbReference type="SAM" id="Phobius"/>
    </source>
</evidence>
<dbReference type="EMBL" id="CP005974">
    <property type="protein sequence ID" value="AJR07847.1"/>
    <property type="molecule type" value="Genomic_DNA"/>
</dbReference>
<keyword evidence="1" id="KW-1133">Transmembrane helix</keyword>
<dbReference type="OrthoDB" id="5828011at2"/>
<organism evidence="2 3">
    <name type="scientific">Photobacterium gaetbulicola Gung47</name>
    <dbReference type="NCBI Taxonomy" id="658445"/>
    <lineage>
        <taxon>Bacteria</taxon>
        <taxon>Pseudomonadati</taxon>
        <taxon>Pseudomonadota</taxon>
        <taxon>Gammaproteobacteria</taxon>
        <taxon>Vibrionales</taxon>
        <taxon>Vibrionaceae</taxon>
        <taxon>Photobacterium</taxon>
    </lineage>
</organism>
<keyword evidence="1" id="KW-0812">Transmembrane</keyword>
<sequence>MSQHCPHCHQPISPPLLSRYEDFFTCPHCEHALVHHETDIVLYALAFILIVTVLLVLLAGINSFIAMASTMLLYHFLRPRWFEPHFRLRIAKCYTPSNFKLCPDKKASHSRNWL</sequence>
<dbReference type="AlphaFoldDB" id="A0A0C5WND7"/>